<evidence type="ECO:0000256" key="1">
    <source>
        <dbReference type="SAM" id="Phobius"/>
    </source>
</evidence>
<organism evidence="2">
    <name type="scientific">Macaca fascicularis</name>
    <name type="common">Crab-eating macaque</name>
    <name type="synonym">Cynomolgus monkey</name>
    <dbReference type="NCBI Taxonomy" id="9541"/>
    <lineage>
        <taxon>Eukaryota</taxon>
        <taxon>Metazoa</taxon>
        <taxon>Chordata</taxon>
        <taxon>Craniata</taxon>
        <taxon>Vertebrata</taxon>
        <taxon>Euteleostomi</taxon>
        <taxon>Mammalia</taxon>
        <taxon>Eutheria</taxon>
        <taxon>Euarchontoglires</taxon>
        <taxon>Primates</taxon>
        <taxon>Haplorrhini</taxon>
        <taxon>Catarrhini</taxon>
        <taxon>Cercopithecidae</taxon>
        <taxon>Cercopithecinae</taxon>
        <taxon>Macaca</taxon>
    </lineage>
</organism>
<sequence>MPEFFTGCLSKDMLALITFSVLCITPVSIYLCQLFTSSLQLSAFYHIIDQSILGVSGWRGEREPAKGSRSRE</sequence>
<dbReference type="AlphaFoldDB" id="Q9GMK4"/>
<keyword evidence="1" id="KW-1133">Transmembrane helix</keyword>
<protein>
    <submittedName>
        <fullName evidence="2">Uncharacterized protein</fullName>
    </submittedName>
</protein>
<keyword evidence="1" id="KW-0812">Transmembrane</keyword>
<proteinExistence type="evidence at transcript level"/>
<reference evidence="2" key="1">
    <citation type="submission" date="2000-08" db="EMBL/GenBank/DDBJ databases">
        <title>Isolation of full-length cDNA clones from macaque brain cDNA libraries.</title>
        <authorList>
            <person name="Osada N."/>
            <person name="Hida M."/>
            <person name="Kusuda J."/>
            <person name="Tanuma R."/>
            <person name="Iseki K."/>
            <person name="Hirai M."/>
            <person name="Terao K."/>
            <person name="Suzuki Y."/>
            <person name="Sugano S."/>
            <person name="Hashimoto K."/>
        </authorList>
    </citation>
    <scope>NUCLEOTIDE SEQUENCE</scope>
    <source>
        <tissue evidence="2">Brain parietal lobe</tissue>
    </source>
</reference>
<feature type="transmembrane region" description="Helical" evidence="1">
    <location>
        <begin position="13"/>
        <end position="32"/>
    </location>
</feature>
<name>Q9GMK4_MACFA</name>
<evidence type="ECO:0000313" key="2">
    <source>
        <dbReference type="EMBL" id="BAB12357.1"/>
    </source>
</evidence>
<dbReference type="EMBL" id="AB047946">
    <property type="protein sequence ID" value="BAB12357.1"/>
    <property type="molecule type" value="mRNA"/>
</dbReference>
<accession>Q9GMK4</accession>
<keyword evidence="1" id="KW-0472">Membrane</keyword>